<dbReference type="InterPro" id="IPR004499">
    <property type="entry name" value="Pro-tRNA-ligase_IIa_arc-type"/>
</dbReference>
<dbReference type="AlphaFoldDB" id="A0A7S4FTH2"/>
<dbReference type="GO" id="GO:0004827">
    <property type="term" value="F:proline-tRNA ligase activity"/>
    <property type="evidence" value="ECO:0007669"/>
    <property type="project" value="UniProtKB-EC"/>
</dbReference>
<keyword evidence="8" id="KW-0472">Membrane</keyword>
<accession>A0A7S4FTH2</accession>
<dbReference type="GO" id="GO:0006433">
    <property type="term" value="P:prolyl-tRNA aminoacylation"/>
    <property type="evidence" value="ECO:0007669"/>
    <property type="project" value="InterPro"/>
</dbReference>
<dbReference type="NCBIfam" id="TIGR00408">
    <property type="entry name" value="proS_fam_I"/>
    <property type="match status" value="1"/>
</dbReference>
<gene>
    <name evidence="10" type="ORF">EGYM00163_LOCUS23054</name>
</gene>
<dbReference type="InterPro" id="IPR017449">
    <property type="entry name" value="Pro-tRNA_synth_II"/>
</dbReference>
<keyword evidence="8" id="KW-0812">Transmembrane</keyword>
<dbReference type="SUPFAM" id="SSF64586">
    <property type="entry name" value="C-terminal domain of ProRS"/>
    <property type="match status" value="1"/>
</dbReference>
<dbReference type="PROSITE" id="PS50862">
    <property type="entry name" value="AA_TRNA_LIGASE_II"/>
    <property type="match status" value="1"/>
</dbReference>
<dbReference type="GO" id="GO:0005524">
    <property type="term" value="F:ATP binding"/>
    <property type="evidence" value="ECO:0007669"/>
    <property type="project" value="UniProtKB-KW"/>
</dbReference>
<evidence type="ECO:0000256" key="7">
    <source>
        <dbReference type="ARBA" id="ARBA00047671"/>
    </source>
</evidence>
<evidence type="ECO:0000256" key="4">
    <source>
        <dbReference type="ARBA" id="ARBA00022840"/>
    </source>
</evidence>
<dbReference type="InterPro" id="IPR002314">
    <property type="entry name" value="aa-tRNA-synt_IIb"/>
</dbReference>
<evidence type="ECO:0000256" key="1">
    <source>
        <dbReference type="ARBA" id="ARBA00012831"/>
    </source>
</evidence>
<reference evidence="10" key="1">
    <citation type="submission" date="2021-01" db="EMBL/GenBank/DDBJ databases">
        <authorList>
            <person name="Corre E."/>
            <person name="Pelletier E."/>
            <person name="Niang G."/>
            <person name="Scheremetjew M."/>
            <person name="Finn R."/>
            <person name="Kale V."/>
            <person name="Holt S."/>
            <person name="Cochrane G."/>
            <person name="Meng A."/>
            <person name="Brown T."/>
            <person name="Cohen L."/>
        </authorList>
    </citation>
    <scope>NUCLEOTIDE SEQUENCE</scope>
    <source>
        <strain evidence="10">CCMP1594</strain>
    </source>
</reference>
<dbReference type="CDD" id="cd00862">
    <property type="entry name" value="ProRS_anticodon_zinc"/>
    <property type="match status" value="1"/>
</dbReference>
<dbReference type="InterPro" id="IPR016061">
    <property type="entry name" value="Pro-tRNA_ligase_II_C"/>
</dbReference>
<sequence length="581" mass="65403">MQATTTAASPWGETHFSLTRSMGVCLIVGFAAIGAALSSLLTSLGRSRCQSSVPPMVMMATTGVEDDVKTDPDEIDTELFEKFSSSSSEKIVSMEKDYSKWYQQVIACADLIDVSPVRGCMVLKPNGFAIWEEMKADLDKRFKATGHRNAYFPLFIPQSFLSKEAEHVEGFAKECAVVTHHRLRSVTDENGNKGVEPDPAAKLEESLIVRPTSETIIWNMYGRWIQSYRDLPVLINQWANVVRWEMRTRPFLRSAEFLWQEGHTAHATSDEAIAESRRMLDVYVDHCKEVLAIPVIKGEKSENERFAGADMTLTIEAMMQNGWALQSGTSHFLGQNFAKAFDVKYQDDEGAQQYVWATSWGVSTRLIGALIMTHSDDTGLVLPPKVAPTQIVIIPILKKNGPREEVLAFTEKVRETLAVHYRVEVDARENVKPGSKYYEWERKGVPLRMEIGPRDMEKGAAFCARRIGGGKFSLSIDDDLVANVQEVFDTMHEEMYAAAAARLEDRTYRVETYQEMLDKLGDGGFFLVPWKADNENEDKIKDDCKATIRCYPMEYQAEAEGKTCFYSGEPATHMAIFARAY</sequence>
<feature type="domain" description="Aminoacyl-transfer RNA synthetases class-II family profile" evidence="9">
    <location>
        <begin position="118"/>
        <end position="383"/>
    </location>
</feature>
<dbReference type="Gene3D" id="3.30.930.10">
    <property type="entry name" value="Bira Bifunctional Protein, Domain 2"/>
    <property type="match status" value="1"/>
</dbReference>
<dbReference type="Gene3D" id="3.30.110.30">
    <property type="entry name" value="C-terminal domain of ProRS"/>
    <property type="match status" value="1"/>
</dbReference>
<dbReference type="SUPFAM" id="SSF55681">
    <property type="entry name" value="Class II aaRS and biotin synthetases"/>
    <property type="match status" value="1"/>
</dbReference>
<dbReference type="FunFam" id="3.30.930.10:FF:000023">
    <property type="entry name" value="Proline--tRNA ligase"/>
    <property type="match status" value="1"/>
</dbReference>
<dbReference type="HAMAP" id="MF_01571">
    <property type="entry name" value="Pro_tRNA_synth_type3"/>
    <property type="match status" value="1"/>
</dbReference>
<dbReference type="InterPro" id="IPR004154">
    <property type="entry name" value="Anticodon-bd"/>
</dbReference>
<dbReference type="PANTHER" id="PTHR43382:SF3">
    <property type="entry name" value="PROLINE--TRNA LIGASE, CHLOROPLASTIC_MITOCHONDRIAL"/>
    <property type="match status" value="1"/>
</dbReference>
<keyword evidence="2" id="KW-0436">Ligase</keyword>
<keyword evidence="4" id="KW-0067">ATP-binding</keyword>
<keyword evidence="5" id="KW-0030">Aminoacyl-tRNA synthetase</keyword>
<dbReference type="InterPro" id="IPR036621">
    <property type="entry name" value="Anticodon-bd_dom_sf"/>
</dbReference>
<proteinExistence type="inferred from homology"/>
<evidence type="ECO:0000256" key="8">
    <source>
        <dbReference type="SAM" id="Phobius"/>
    </source>
</evidence>
<evidence type="ECO:0000313" key="10">
    <source>
        <dbReference type="EMBL" id="CAE0811904.1"/>
    </source>
</evidence>
<dbReference type="GO" id="GO:0017101">
    <property type="term" value="C:aminoacyl-tRNA synthetase multienzyme complex"/>
    <property type="evidence" value="ECO:0007669"/>
    <property type="project" value="TreeGrafter"/>
</dbReference>
<evidence type="ECO:0000256" key="5">
    <source>
        <dbReference type="ARBA" id="ARBA00023146"/>
    </source>
</evidence>
<dbReference type="Pfam" id="PF00587">
    <property type="entry name" value="tRNA-synt_2b"/>
    <property type="match status" value="1"/>
</dbReference>
<dbReference type="EC" id="6.1.1.15" evidence="1"/>
<dbReference type="PANTHER" id="PTHR43382">
    <property type="entry name" value="PROLYL-TRNA SYNTHETASE"/>
    <property type="match status" value="1"/>
</dbReference>
<dbReference type="InterPro" id="IPR045864">
    <property type="entry name" value="aa-tRNA-synth_II/BPL/LPL"/>
</dbReference>
<evidence type="ECO:0000256" key="2">
    <source>
        <dbReference type="ARBA" id="ARBA00022598"/>
    </source>
</evidence>
<dbReference type="Pfam" id="PF03129">
    <property type="entry name" value="HGTP_anticodon"/>
    <property type="match status" value="1"/>
</dbReference>
<dbReference type="EMBL" id="HBJA01065322">
    <property type="protein sequence ID" value="CAE0811904.1"/>
    <property type="molecule type" value="Transcribed_RNA"/>
</dbReference>
<dbReference type="Pfam" id="PF09180">
    <property type="entry name" value="ProRS-C_1"/>
    <property type="match status" value="1"/>
</dbReference>
<dbReference type="CDD" id="cd00778">
    <property type="entry name" value="ProRS_core_arch_euk"/>
    <property type="match status" value="1"/>
</dbReference>
<feature type="transmembrane region" description="Helical" evidence="8">
    <location>
        <begin position="21"/>
        <end position="41"/>
    </location>
</feature>
<dbReference type="InterPro" id="IPR033721">
    <property type="entry name" value="ProRS_core_arch_euk"/>
</dbReference>
<comment type="catalytic activity">
    <reaction evidence="7">
        <text>tRNA(Pro) + L-proline + ATP = L-prolyl-tRNA(Pro) + AMP + diphosphate</text>
        <dbReference type="Rhea" id="RHEA:14305"/>
        <dbReference type="Rhea" id="RHEA-COMP:9700"/>
        <dbReference type="Rhea" id="RHEA-COMP:9702"/>
        <dbReference type="ChEBI" id="CHEBI:30616"/>
        <dbReference type="ChEBI" id="CHEBI:33019"/>
        <dbReference type="ChEBI" id="CHEBI:60039"/>
        <dbReference type="ChEBI" id="CHEBI:78442"/>
        <dbReference type="ChEBI" id="CHEBI:78532"/>
        <dbReference type="ChEBI" id="CHEBI:456215"/>
        <dbReference type="EC" id="6.1.1.15"/>
    </reaction>
</comment>
<dbReference type="SMART" id="SM00946">
    <property type="entry name" value="ProRS-C_1"/>
    <property type="match status" value="1"/>
</dbReference>
<dbReference type="InterPro" id="IPR006195">
    <property type="entry name" value="aa-tRNA-synth_II"/>
</dbReference>
<keyword evidence="8" id="KW-1133">Transmembrane helix</keyword>
<protein>
    <recommendedName>
        <fullName evidence="1">proline--tRNA ligase</fullName>
        <ecNumber evidence="1">6.1.1.15</ecNumber>
    </recommendedName>
    <alternativeName>
        <fullName evidence="6">Prolyl-tRNA synthetase</fullName>
    </alternativeName>
</protein>
<evidence type="ECO:0000256" key="3">
    <source>
        <dbReference type="ARBA" id="ARBA00022741"/>
    </source>
</evidence>
<dbReference type="SUPFAM" id="SSF52954">
    <property type="entry name" value="Class II aaRS ABD-related"/>
    <property type="match status" value="1"/>
</dbReference>
<keyword evidence="3" id="KW-0547">Nucleotide-binding</keyword>
<evidence type="ECO:0000256" key="6">
    <source>
        <dbReference type="ARBA" id="ARBA00029731"/>
    </source>
</evidence>
<dbReference type="GO" id="GO:0005737">
    <property type="term" value="C:cytoplasm"/>
    <property type="evidence" value="ECO:0007669"/>
    <property type="project" value="InterPro"/>
</dbReference>
<organism evidence="10">
    <name type="scientific">Eutreptiella gymnastica</name>
    <dbReference type="NCBI Taxonomy" id="73025"/>
    <lineage>
        <taxon>Eukaryota</taxon>
        <taxon>Discoba</taxon>
        <taxon>Euglenozoa</taxon>
        <taxon>Euglenida</taxon>
        <taxon>Spirocuta</taxon>
        <taxon>Euglenophyceae</taxon>
        <taxon>Eutreptiales</taxon>
        <taxon>Eutreptiaceae</taxon>
        <taxon>Eutreptiella</taxon>
    </lineage>
</organism>
<evidence type="ECO:0000259" key="9">
    <source>
        <dbReference type="PROSITE" id="PS50862"/>
    </source>
</evidence>
<name>A0A7S4FTH2_9EUGL</name>
<dbReference type="Gene3D" id="3.40.50.800">
    <property type="entry name" value="Anticodon-binding domain"/>
    <property type="match status" value="1"/>
</dbReference>